<dbReference type="RefSeq" id="WP_185088226.1">
    <property type="nucleotide sequence ID" value="NZ_JACHJB010000003.1"/>
</dbReference>
<dbReference type="InterPro" id="IPR052704">
    <property type="entry name" value="ECF_Sigma-70_Domain"/>
</dbReference>
<dbReference type="Pfam" id="PF08281">
    <property type="entry name" value="Sigma70_r4_2"/>
    <property type="match status" value="1"/>
</dbReference>
<evidence type="ECO:0000256" key="1">
    <source>
        <dbReference type="ARBA" id="ARBA00010641"/>
    </source>
</evidence>
<comment type="subunit">
    <text evidence="2">Interacts transiently with the RNA polymerase catalytic core formed by RpoA, RpoB, RpoC and RpoZ (2 alpha, 1 beta, 1 beta' and 1 omega subunit) to form the RNA polymerase holoenzyme that can initiate transcription.</text>
</comment>
<evidence type="ECO:0000259" key="7">
    <source>
        <dbReference type="Pfam" id="PF08281"/>
    </source>
</evidence>
<organism evidence="8 9">
    <name type="scientific">Nonomuraea muscovyensis</name>
    <dbReference type="NCBI Taxonomy" id="1124761"/>
    <lineage>
        <taxon>Bacteria</taxon>
        <taxon>Bacillati</taxon>
        <taxon>Actinomycetota</taxon>
        <taxon>Actinomycetes</taxon>
        <taxon>Streptosporangiales</taxon>
        <taxon>Streptosporangiaceae</taxon>
        <taxon>Nonomuraea</taxon>
    </lineage>
</organism>
<keyword evidence="3" id="KW-0805">Transcription regulation</keyword>
<dbReference type="Pfam" id="PF04542">
    <property type="entry name" value="Sigma70_r2"/>
    <property type="match status" value="1"/>
</dbReference>
<dbReference type="SUPFAM" id="SSF88659">
    <property type="entry name" value="Sigma3 and sigma4 domains of RNA polymerase sigma factors"/>
    <property type="match status" value="1"/>
</dbReference>
<dbReference type="AlphaFoldDB" id="A0A7X0F2K8"/>
<evidence type="ECO:0000259" key="6">
    <source>
        <dbReference type="Pfam" id="PF04542"/>
    </source>
</evidence>
<evidence type="ECO:0000256" key="4">
    <source>
        <dbReference type="ARBA" id="ARBA00023082"/>
    </source>
</evidence>
<keyword evidence="9" id="KW-1185">Reference proteome</keyword>
<dbReference type="Gene3D" id="1.10.10.10">
    <property type="entry name" value="Winged helix-like DNA-binding domain superfamily/Winged helix DNA-binding domain"/>
    <property type="match status" value="1"/>
</dbReference>
<dbReference type="InterPro" id="IPR036388">
    <property type="entry name" value="WH-like_DNA-bd_sf"/>
</dbReference>
<dbReference type="InterPro" id="IPR032710">
    <property type="entry name" value="NTF2-like_dom_sf"/>
</dbReference>
<dbReference type="SUPFAM" id="SSF88946">
    <property type="entry name" value="Sigma2 domain of RNA polymerase sigma factors"/>
    <property type="match status" value="1"/>
</dbReference>
<evidence type="ECO:0000313" key="9">
    <source>
        <dbReference type="Proteomes" id="UP000583800"/>
    </source>
</evidence>
<feature type="domain" description="RNA polymerase sigma-70 region 2" evidence="6">
    <location>
        <begin position="8"/>
        <end position="69"/>
    </location>
</feature>
<dbReference type="PANTHER" id="PTHR30173">
    <property type="entry name" value="SIGMA 19 FACTOR"/>
    <property type="match status" value="1"/>
</dbReference>
<protein>
    <submittedName>
        <fullName evidence="8">RNA polymerase sigma-70 factor (ECF subfamily)</fullName>
    </submittedName>
</protein>
<dbReference type="NCBIfam" id="NF007214">
    <property type="entry name" value="PRK09636.1"/>
    <property type="match status" value="1"/>
</dbReference>
<evidence type="ECO:0000313" key="8">
    <source>
        <dbReference type="EMBL" id="MBB6350451.1"/>
    </source>
</evidence>
<keyword evidence="4" id="KW-0731">Sigma factor</keyword>
<dbReference type="InterPro" id="IPR013325">
    <property type="entry name" value="RNA_pol_sigma_r2"/>
</dbReference>
<dbReference type="PANTHER" id="PTHR30173:SF36">
    <property type="entry name" value="ECF RNA POLYMERASE SIGMA FACTOR SIGJ"/>
    <property type="match status" value="1"/>
</dbReference>
<dbReference type="InterPro" id="IPR013249">
    <property type="entry name" value="RNA_pol_sigma70_r4_t2"/>
</dbReference>
<evidence type="ECO:0000256" key="2">
    <source>
        <dbReference type="ARBA" id="ARBA00011344"/>
    </source>
</evidence>
<dbReference type="NCBIfam" id="TIGR02937">
    <property type="entry name" value="sigma70-ECF"/>
    <property type="match status" value="1"/>
</dbReference>
<dbReference type="GO" id="GO:0003677">
    <property type="term" value="F:DNA binding"/>
    <property type="evidence" value="ECO:0007669"/>
    <property type="project" value="InterPro"/>
</dbReference>
<sequence length="284" mass="31276">MADAQTVFETHRKLLFTLAYDMLGSVADAEDVVQDTWLRWVRVDQEQVRNPRSYLVRIAVRRSLERLRGLRVSREEYVGPWLPEPPAPDADDPVSSADSVTTGLLVVLETLSPLERAAFVLREAFGFEHAEIGRILDRSPAAVRQLTHRAREHVHARRPRFTADPAQARRVAERFVAAAVGGSLAELIEVLAPDVTLWNDGGGRVRAALRPVLGAAKVGRLLARVGPQYAELRVRWVPGPVPACLLVAGDGVRAALTMEADASGTRIQEVYGLVNPDKLAHLSR</sequence>
<evidence type="ECO:0000256" key="3">
    <source>
        <dbReference type="ARBA" id="ARBA00023015"/>
    </source>
</evidence>
<comment type="caution">
    <text evidence="8">The sequence shown here is derived from an EMBL/GenBank/DDBJ whole genome shotgun (WGS) entry which is preliminary data.</text>
</comment>
<keyword evidence="5" id="KW-0804">Transcription</keyword>
<accession>A0A7X0F2K8</accession>
<dbReference type="GO" id="GO:0006352">
    <property type="term" value="P:DNA-templated transcription initiation"/>
    <property type="evidence" value="ECO:0007669"/>
    <property type="project" value="InterPro"/>
</dbReference>
<comment type="similarity">
    <text evidence="1">Belongs to the sigma-70 factor family. ECF subfamily.</text>
</comment>
<dbReference type="EMBL" id="JACHJB010000003">
    <property type="protein sequence ID" value="MBB6350451.1"/>
    <property type="molecule type" value="Genomic_DNA"/>
</dbReference>
<name>A0A7X0F2K8_9ACTN</name>
<dbReference type="GO" id="GO:0016987">
    <property type="term" value="F:sigma factor activity"/>
    <property type="evidence" value="ECO:0007669"/>
    <property type="project" value="UniProtKB-KW"/>
</dbReference>
<dbReference type="SUPFAM" id="SSF54427">
    <property type="entry name" value="NTF2-like"/>
    <property type="match status" value="1"/>
</dbReference>
<evidence type="ECO:0000256" key="5">
    <source>
        <dbReference type="ARBA" id="ARBA00023163"/>
    </source>
</evidence>
<feature type="domain" description="RNA polymerase sigma factor 70 region 4 type 2" evidence="7">
    <location>
        <begin position="105"/>
        <end position="153"/>
    </location>
</feature>
<dbReference type="InterPro" id="IPR007627">
    <property type="entry name" value="RNA_pol_sigma70_r2"/>
</dbReference>
<dbReference type="Gene3D" id="3.10.450.50">
    <property type="match status" value="1"/>
</dbReference>
<dbReference type="Proteomes" id="UP000583800">
    <property type="component" value="Unassembled WGS sequence"/>
</dbReference>
<proteinExistence type="inferred from homology"/>
<reference evidence="8 9" key="1">
    <citation type="submission" date="2020-08" db="EMBL/GenBank/DDBJ databases">
        <title>Sequencing the genomes of 1000 actinobacteria strains.</title>
        <authorList>
            <person name="Klenk H.-P."/>
        </authorList>
    </citation>
    <scope>NUCLEOTIDE SEQUENCE [LARGE SCALE GENOMIC DNA]</scope>
    <source>
        <strain evidence="8 9">DSM 45913</strain>
    </source>
</reference>
<dbReference type="InterPro" id="IPR014284">
    <property type="entry name" value="RNA_pol_sigma-70_dom"/>
</dbReference>
<dbReference type="Gene3D" id="1.10.1740.10">
    <property type="match status" value="1"/>
</dbReference>
<dbReference type="InterPro" id="IPR013324">
    <property type="entry name" value="RNA_pol_sigma_r3/r4-like"/>
</dbReference>
<gene>
    <name evidence="8" type="ORF">FHU36_007023</name>
</gene>